<dbReference type="Pfam" id="PF03640">
    <property type="entry name" value="Lipoprotein_15"/>
    <property type="match status" value="2"/>
</dbReference>
<feature type="domain" description="Blue (type 1) copper" evidence="6">
    <location>
        <begin position="348"/>
        <end position="435"/>
    </location>
</feature>
<evidence type="ECO:0000313" key="8">
    <source>
        <dbReference type="EMBL" id="MCZ8511307.1"/>
    </source>
</evidence>
<dbReference type="InterPro" id="IPR001235">
    <property type="entry name" value="Copper_blue_Plastocyanin"/>
</dbReference>
<evidence type="ECO:0000256" key="5">
    <source>
        <dbReference type="SAM" id="SignalP"/>
    </source>
</evidence>
<comment type="caution">
    <text evidence="8">The sequence shown here is derived from an EMBL/GenBank/DDBJ whole genome shotgun (WGS) entry which is preliminary data.</text>
</comment>
<organism evidence="8 9">
    <name type="scientific">Paenibacillus gyeongsangnamensis</name>
    <dbReference type="NCBI Taxonomy" id="3388067"/>
    <lineage>
        <taxon>Bacteria</taxon>
        <taxon>Bacillati</taxon>
        <taxon>Bacillota</taxon>
        <taxon>Bacilli</taxon>
        <taxon>Bacillales</taxon>
        <taxon>Paenibacillaceae</taxon>
        <taxon>Paenibacillus</taxon>
    </lineage>
</organism>
<feature type="chain" id="PRO_5045917527" evidence="5">
    <location>
        <begin position="27"/>
        <end position="435"/>
    </location>
</feature>
<feature type="domain" description="X-Prolyl dipeptidyl aminopeptidase PepX N-terminal" evidence="7">
    <location>
        <begin position="128"/>
        <end position="205"/>
    </location>
</feature>
<keyword evidence="3" id="KW-0249">Electron transport</keyword>
<keyword evidence="2" id="KW-0479">Metal-binding</keyword>
<dbReference type="InterPro" id="IPR036313">
    <property type="entry name" value="PepX_N_dom_sf"/>
</dbReference>
<evidence type="ECO:0000256" key="4">
    <source>
        <dbReference type="ARBA" id="ARBA00023008"/>
    </source>
</evidence>
<dbReference type="PANTHER" id="PTHR39335:SF1">
    <property type="entry name" value="BLL4220 PROTEIN"/>
    <property type="match status" value="1"/>
</dbReference>
<dbReference type="Pfam" id="PF00127">
    <property type="entry name" value="Copper-bind"/>
    <property type="match status" value="1"/>
</dbReference>
<dbReference type="InterPro" id="IPR028871">
    <property type="entry name" value="BlueCu_1_BS"/>
</dbReference>
<keyword evidence="9" id="KW-1185">Reference proteome</keyword>
<accession>A0ABT4Q3A2</accession>
<dbReference type="Gene3D" id="2.60.40.420">
    <property type="entry name" value="Cupredoxins - blue copper proteins"/>
    <property type="match status" value="1"/>
</dbReference>
<keyword evidence="5" id="KW-0732">Signal</keyword>
<evidence type="ECO:0000256" key="3">
    <source>
        <dbReference type="ARBA" id="ARBA00022982"/>
    </source>
</evidence>
<dbReference type="Proteomes" id="UP001527882">
    <property type="component" value="Unassembled WGS sequence"/>
</dbReference>
<gene>
    <name evidence="8" type="ORF">O9H85_02410</name>
</gene>
<dbReference type="SUPFAM" id="SSF81761">
    <property type="entry name" value="X-Prolyl dipeptidyl aminopeptidase PepX, N-terminal domain"/>
    <property type="match status" value="1"/>
</dbReference>
<feature type="signal peptide" evidence="5">
    <location>
        <begin position="1"/>
        <end position="26"/>
    </location>
</feature>
<evidence type="ECO:0000259" key="6">
    <source>
        <dbReference type="Pfam" id="PF00127"/>
    </source>
</evidence>
<dbReference type="InterPro" id="IPR008972">
    <property type="entry name" value="Cupredoxin"/>
</dbReference>
<reference evidence="8 9" key="1">
    <citation type="submission" date="2022-12" db="EMBL/GenBank/DDBJ databases">
        <title>Draft genome sequence of Paenibacillus sp. dW9.</title>
        <authorList>
            <person name="Choi E.-W."/>
            <person name="Kim D.-U."/>
        </authorList>
    </citation>
    <scope>NUCLEOTIDE SEQUENCE [LARGE SCALE GENOMIC DNA]</scope>
    <source>
        <strain evidence="9">dW9</strain>
    </source>
</reference>
<keyword evidence="1" id="KW-0813">Transport</keyword>
<evidence type="ECO:0000313" key="9">
    <source>
        <dbReference type="Proteomes" id="UP001527882"/>
    </source>
</evidence>
<keyword evidence="4" id="KW-0186">Copper</keyword>
<name>A0ABT4Q3A2_9BACL</name>
<dbReference type="PANTHER" id="PTHR39335">
    <property type="entry name" value="BLL4220 PROTEIN"/>
    <property type="match status" value="1"/>
</dbReference>
<proteinExistence type="predicted"/>
<evidence type="ECO:0000256" key="2">
    <source>
        <dbReference type="ARBA" id="ARBA00022723"/>
    </source>
</evidence>
<evidence type="ECO:0000256" key="1">
    <source>
        <dbReference type="ARBA" id="ARBA00022448"/>
    </source>
</evidence>
<dbReference type="EMBL" id="JAQAGZ010000001">
    <property type="protein sequence ID" value="MCZ8511307.1"/>
    <property type="molecule type" value="Genomic_DNA"/>
</dbReference>
<protein>
    <submittedName>
        <fullName evidence="8">Plastocyanin/azurin family copper-binding protein</fullName>
    </submittedName>
</protein>
<dbReference type="InterPro" id="IPR015251">
    <property type="entry name" value="PepX_N_dom"/>
</dbReference>
<evidence type="ECO:0000259" key="7">
    <source>
        <dbReference type="Pfam" id="PF09168"/>
    </source>
</evidence>
<sequence length="435" mass="46149">MKKQSKTAAWLLCGAMLLSGAVPVAAADAPTLALKTTAQAAADLGVLQGEGSGVTDAYLAKSTTRLQTAIMYLRLKGQEQAALAFKGSDNFSDANAVNASNQAILAYLKANPQLGWTGTGNGKFEPLAQITAQQYYKVLLEALGYKQDADFQYENVITYAKSVGLNQIAGAGALRNSNIATATVEALKAQVKGGKGTLLDDLVDQKVIAKDKAAALQGTSTSLKIGYDAALGAYLTDDAGKTLYMYTKDMTDMSVCVDKCVANWPLYSPDSLLIPAELSAADFKTISRDDGKKQLTYKGMPLYYFVKDTKAGDISGQGVNNVWYIVHPEPASPAALAATEPAASAAQEVQINISGFAFSEKELTVNAGTKITFTNMDKVKHNAVSDLLGADGKPVFETKLLAQGESESIVLTQPGEYTYYCQPHKAAMKAKIIVK</sequence>
<dbReference type="SUPFAM" id="SSF49503">
    <property type="entry name" value="Cupredoxins"/>
    <property type="match status" value="1"/>
</dbReference>
<dbReference type="PRINTS" id="PR00156">
    <property type="entry name" value="COPPERBLUE"/>
</dbReference>
<dbReference type="InterPro" id="IPR005297">
    <property type="entry name" value="Lipoprotein_repeat"/>
</dbReference>
<dbReference type="Pfam" id="PF09168">
    <property type="entry name" value="PepX_N"/>
    <property type="match status" value="1"/>
</dbReference>
<dbReference type="RefSeq" id="WP_269879666.1">
    <property type="nucleotide sequence ID" value="NZ_JAQAGZ010000001.1"/>
</dbReference>
<dbReference type="PROSITE" id="PS00196">
    <property type="entry name" value="COPPER_BLUE"/>
    <property type="match status" value="1"/>
</dbReference>
<dbReference type="InterPro" id="IPR000923">
    <property type="entry name" value="BlueCu_1"/>
</dbReference>